<evidence type="ECO:0000313" key="2">
    <source>
        <dbReference type="EMBL" id="PMB70726.1"/>
    </source>
</evidence>
<sequence length="59" mass="6489">MDKFRQRASEDGMAAAGRTRRGRPGVLLQGKIKRAESSSTKVEHKHLIEVSRGVDNAAK</sequence>
<organism evidence="2 3">
    <name type="scientific">Beauveria bassiana</name>
    <name type="common">White muscardine disease fungus</name>
    <name type="synonym">Tritirachium shiotae</name>
    <dbReference type="NCBI Taxonomy" id="176275"/>
    <lineage>
        <taxon>Eukaryota</taxon>
        <taxon>Fungi</taxon>
        <taxon>Dikarya</taxon>
        <taxon>Ascomycota</taxon>
        <taxon>Pezizomycotina</taxon>
        <taxon>Sordariomycetes</taxon>
        <taxon>Hypocreomycetidae</taxon>
        <taxon>Hypocreales</taxon>
        <taxon>Cordycipitaceae</taxon>
        <taxon>Beauveria</taxon>
    </lineage>
</organism>
<reference evidence="2 3" key="1">
    <citation type="journal article" date="2016" name="Appl. Microbiol. Biotechnol.">
        <title>Characterization of T-DNA insertion mutants with decreased virulence in the entomopathogenic fungus Beauveria bassiana JEF-007.</title>
        <authorList>
            <person name="Kim S."/>
            <person name="Lee S.J."/>
            <person name="Nai Y.S."/>
            <person name="Yu J.S."/>
            <person name="Lee M.R."/>
            <person name="Yang Y.T."/>
            <person name="Kim J.S."/>
        </authorList>
    </citation>
    <scope>NUCLEOTIDE SEQUENCE [LARGE SCALE GENOMIC DNA]</scope>
    <source>
        <strain evidence="2 3">JEF-007</strain>
    </source>
</reference>
<dbReference type="AlphaFoldDB" id="A0A2N6NTY2"/>
<protein>
    <submittedName>
        <fullName evidence="2">Uncharacterized protein</fullName>
    </submittedName>
</protein>
<dbReference type="Proteomes" id="UP000235728">
    <property type="component" value="Unassembled WGS sequence"/>
</dbReference>
<feature type="compositionally biased region" description="Basic and acidic residues" evidence="1">
    <location>
        <begin position="1"/>
        <end position="10"/>
    </location>
</feature>
<name>A0A2N6NTY2_BEABA</name>
<gene>
    <name evidence="2" type="ORF">BM221_003181</name>
</gene>
<proteinExistence type="predicted"/>
<dbReference type="EMBL" id="MRVG01000003">
    <property type="protein sequence ID" value="PMB70726.1"/>
    <property type="molecule type" value="Genomic_DNA"/>
</dbReference>
<accession>A0A2N6NTY2</accession>
<feature type="region of interest" description="Disordered" evidence="1">
    <location>
        <begin position="1"/>
        <end position="26"/>
    </location>
</feature>
<evidence type="ECO:0000313" key="3">
    <source>
        <dbReference type="Proteomes" id="UP000235728"/>
    </source>
</evidence>
<evidence type="ECO:0000256" key="1">
    <source>
        <dbReference type="SAM" id="MobiDB-lite"/>
    </source>
</evidence>
<comment type="caution">
    <text evidence="2">The sequence shown here is derived from an EMBL/GenBank/DDBJ whole genome shotgun (WGS) entry which is preliminary data.</text>
</comment>